<dbReference type="InterPro" id="IPR035965">
    <property type="entry name" value="PAS-like_dom_sf"/>
</dbReference>
<keyword evidence="9" id="KW-1185">Reference proteome</keyword>
<dbReference type="EMBL" id="JBHSKS010000006">
    <property type="protein sequence ID" value="MFC5192072.1"/>
    <property type="molecule type" value="Genomic_DNA"/>
</dbReference>
<evidence type="ECO:0000313" key="8">
    <source>
        <dbReference type="EMBL" id="MFC5192072.1"/>
    </source>
</evidence>
<dbReference type="InterPro" id="IPR050351">
    <property type="entry name" value="BphY/WalK/GraS-like"/>
</dbReference>
<evidence type="ECO:0000256" key="6">
    <source>
        <dbReference type="SAM" id="Phobius"/>
    </source>
</evidence>
<evidence type="ECO:0000256" key="1">
    <source>
        <dbReference type="ARBA" id="ARBA00000085"/>
    </source>
</evidence>
<dbReference type="NCBIfam" id="TIGR00229">
    <property type="entry name" value="sensory_box"/>
    <property type="match status" value="1"/>
</dbReference>
<dbReference type="InterPro" id="IPR036097">
    <property type="entry name" value="HisK_dim/P_sf"/>
</dbReference>
<dbReference type="PANTHER" id="PTHR42878">
    <property type="entry name" value="TWO-COMPONENT HISTIDINE KINASE"/>
    <property type="match status" value="1"/>
</dbReference>
<keyword evidence="3" id="KW-0808">Transferase</keyword>
<feature type="transmembrane region" description="Helical" evidence="6">
    <location>
        <begin position="12"/>
        <end position="32"/>
    </location>
</feature>
<keyword evidence="6" id="KW-1133">Transmembrane helix</keyword>
<dbReference type="Pfam" id="PF13426">
    <property type="entry name" value="PAS_9"/>
    <property type="match status" value="1"/>
</dbReference>
<gene>
    <name evidence="8" type="ORF">ACFPIK_09860</name>
</gene>
<dbReference type="SUPFAM" id="SSF55785">
    <property type="entry name" value="PYP-like sensor domain (PAS domain)"/>
    <property type="match status" value="1"/>
</dbReference>
<evidence type="ECO:0000259" key="7">
    <source>
        <dbReference type="PROSITE" id="PS50112"/>
    </source>
</evidence>
<comment type="caution">
    <text evidence="8">The sequence shown here is derived from an EMBL/GenBank/DDBJ whole genome shotgun (WGS) entry which is preliminary data.</text>
</comment>
<dbReference type="Gene3D" id="3.30.450.20">
    <property type="entry name" value="PAS domain"/>
    <property type="match status" value="1"/>
</dbReference>
<dbReference type="EC" id="2.7.13.3" evidence="2"/>
<dbReference type="Proteomes" id="UP001596163">
    <property type="component" value="Unassembled WGS sequence"/>
</dbReference>
<keyword evidence="6" id="KW-0812">Transmembrane</keyword>
<comment type="catalytic activity">
    <reaction evidence="1">
        <text>ATP + protein L-histidine = ADP + protein N-phospho-L-histidine.</text>
        <dbReference type="EC" id="2.7.13.3"/>
    </reaction>
</comment>
<sequence length="271" mass="31152">MKKFFTLNNPSSITLVYLTFGLGWIFLSDRLIDILFSNDIQQLTRFQLYKGSFYVVITAVIFFLMIRRLYDTVNQRNQELELLFSNPDLGLIRLDEAGRFLEVSANFEKITGYLSEELIGKHPLYFVPDHLKNNVAVHLSQIQSAKSADGFMLKTPFLAKNGTKLFFNLYGIQNLTDGEKEKSYIAAIQNISTQEVALTNLEAKNRQLTELASDQSHLVRAPLARILAITEVLKEEYHLSEEERNHLIEKIKLSAEELDIQIRKISEKMNS</sequence>
<evidence type="ECO:0000256" key="3">
    <source>
        <dbReference type="ARBA" id="ARBA00022679"/>
    </source>
</evidence>
<dbReference type="SUPFAM" id="SSF47384">
    <property type="entry name" value="Homodimeric domain of signal transducing histidine kinase"/>
    <property type="match status" value="1"/>
</dbReference>
<proteinExistence type="predicted"/>
<reference evidence="9" key="1">
    <citation type="journal article" date="2019" name="Int. J. Syst. Evol. Microbiol.">
        <title>The Global Catalogue of Microorganisms (GCM) 10K type strain sequencing project: providing services to taxonomists for standard genome sequencing and annotation.</title>
        <authorList>
            <consortium name="The Broad Institute Genomics Platform"/>
            <consortium name="The Broad Institute Genome Sequencing Center for Infectious Disease"/>
            <person name="Wu L."/>
            <person name="Ma J."/>
        </authorList>
    </citation>
    <scope>NUCLEOTIDE SEQUENCE [LARGE SCALE GENOMIC DNA]</scope>
    <source>
        <strain evidence="9">CGMCC 1.7030</strain>
    </source>
</reference>
<evidence type="ECO:0000256" key="2">
    <source>
        <dbReference type="ARBA" id="ARBA00012438"/>
    </source>
</evidence>
<organism evidence="8 9">
    <name type="scientific">Algoriphagus aquatilis</name>
    <dbReference type="NCBI Taxonomy" id="490186"/>
    <lineage>
        <taxon>Bacteria</taxon>
        <taxon>Pseudomonadati</taxon>
        <taxon>Bacteroidota</taxon>
        <taxon>Cytophagia</taxon>
        <taxon>Cytophagales</taxon>
        <taxon>Cyclobacteriaceae</taxon>
        <taxon>Algoriphagus</taxon>
    </lineage>
</organism>
<feature type="domain" description="PAS" evidence="7">
    <location>
        <begin position="76"/>
        <end position="125"/>
    </location>
</feature>
<dbReference type="InterPro" id="IPR000014">
    <property type="entry name" value="PAS"/>
</dbReference>
<keyword evidence="4" id="KW-0418">Kinase</keyword>
<evidence type="ECO:0000256" key="5">
    <source>
        <dbReference type="ARBA" id="ARBA00023136"/>
    </source>
</evidence>
<dbReference type="PROSITE" id="PS50112">
    <property type="entry name" value="PAS"/>
    <property type="match status" value="1"/>
</dbReference>
<protein>
    <recommendedName>
        <fullName evidence="2">histidine kinase</fullName>
        <ecNumber evidence="2">2.7.13.3</ecNumber>
    </recommendedName>
</protein>
<accession>A0ABW0BVY0</accession>
<dbReference type="RefSeq" id="WP_377914727.1">
    <property type="nucleotide sequence ID" value="NZ_JBHSKS010000006.1"/>
</dbReference>
<feature type="transmembrane region" description="Helical" evidence="6">
    <location>
        <begin position="52"/>
        <end position="70"/>
    </location>
</feature>
<name>A0ABW0BVY0_9BACT</name>
<dbReference type="CDD" id="cd00130">
    <property type="entry name" value="PAS"/>
    <property type="match status" value="1"/>
</dbReference>
<evidence type="ECO:0000256" key="4">
    <source>
        <dbReference type="ARBA" id="ARBA00022777"/>
    </source>
</evidence>
<dbReference type="Gene3D" id="1.10.287.130">
    <property type="match status" value="1"/>
</dbReference>
<evidence type="ECO:0000313" key="9">
    <source>
        <dbReference type="Proteomes" id="UP001596163"/>
    </source>
</evidence>
<dbReference type="SMART" id="SM00091">
    <property type="entry name" value="PAS"/>
    <property type="match status" value="1"/>
</dbReference>
<dbReference type="PANTHER" id="PTHR42878:SF15">
    <property type="entry name" value="BACTERIOPHYTOCHROME"/>
    <property type="match status" value="1"/>
</dbReference>
<keyword evidence="5 6" id="KW-0472">Membrane</keyword>